<evidence type="ECO:0000256" key="6">
    <source>
        <dbReference type="ARBA" id="ARBA00023002"/>
    </source>
</evidence>
<proteinExistence type="predicted"/>
<dbReference type="InterPro" id="IPR027450">
    <property type="entry name" value="AlkB-like"/>
</dbReference>
<comment type="cofactor">
    <cofactor evidence="1">
        <name>Fe(2+)</name>
        <dbReference type="ChEBI" id="CHEBI:29033"/>
    </cofactor>
</comment>
<dbReference type="PROSITE" id="PS51471">
    <property type="entry name" value="FE2OG_OXY"/>
    <property type="match status" value="1"/>
</dbReference>
<dbReference type="SUPFAM" id="SSF51197">
    <property type="entry name" value="Clavaminate synthase-like"/>
    <property type="match status" value="1"/>
</dbReference>
<evidence type="ECO:0000256" key="2">
    <source>
        <dbReference type="ARBA" id="ARBA00022723"/>
    </source>
</evidence>
<dbReference type="PANTHER" id="PTHR31212">
    <property type="entry name" value="ALPHA-KETOGLUTARATE-DEPENDENT DIOXYGENASE ALKB HOMOLOG 3"/>
    <property type="match status" value="1"/>
</dbReference>
<dbReference type="Proteomes" id="UP000537862">
    <property type="component" value="Unassembled WGS sequence"/>
</dbReference>
<organism evidence="10 11">
    <name type="scientific">Pelistega suis</name>
    <dbReference type="NCBI Taxonomy" id="1631957"/>
    <lineage>
        <taxon>Bacteria</taxon>
        <taxon>Pseudomonadati</taxon>
        <taxon>Pseudomonadota</taxon>
        <taxon>Betaproteobacteria</taxon>
        <taxon>Burkholderiales</taxon>
        <taxon>Alcaligenaceae</taxon>
        <taxon>Pelistega</taxon>
    </lineage>
</organism>
<evidence type="ECO:0000313" key="11">
    <source>
        <dbReference type="Proteomes" id="UP000537862"/>
    </source>
</evidence>
<keyword evidence="7" id="KW-0408">Iron</keyword>
<dbReference type="GO" id="GO:0140097">
    <property type="term" value="F:catalytic activity, acting on DNA"/>
    <property type="evidence" value="ECO:0007669"/>
    <property type="project" value="UniProtKB-ARBA"/>
</dbReference>
<dbReference type="InterPro" id="IPR037151">
    <property type="entry name" value="AlkB-like_sf"/>
</dbReference>
<evidence type="ECO:0000256" key="3">
    <source>
        <dbReference type="ARBA" id="ARBA00022763"/>
    </source>
</evidence>
<keyword evidence="3" id="KW-0227">DNA damage</keyword>
<evidence type="ECO:0000313" key="10">
    <source>
        <dbReference type="EMBL" id="NOL51522.1"/>
    </source>
</evidence>
<evidence type="ECO:0000256" key="4">
    <source>
        <dbReference type="ARBA" id="ARBA00022842"/>
    </source>
</evidence>
<dbReference type="Pfam" id="PF13532">
    <property type="entry name" value="2OG-FeII_Oxy_2"/>
    <property type="match status" value="1"/>
</dbReference>
<keyword evidence="4" id="KW-0460">Magnesium</keyword>
<sequence length="208" mass="23828">MNLNLFDTPAQPETNLLPYDGIVNDYGIIFDNDTAHQYYQKLLHDIAWQHDTAVIFGKHITTARKVAWHGHTDFDYHYSGSVRTALPWTEDLLALKTIVETHLARISPTSFNSCLLNLYENGHQGMGWHSDDEACLGKNTIIASLSFGATRKFAFRHKQSKQKVELLLEQGQLLVMRGGTQTYWHHAIMKSTRITQPRINLTFRTMLT</sequence>
<keyword evidence="11" id="KW-1185">Reference proteome</keyword>
<reference evidence="10 11" key="1">
    <citation type="submission" date="2020-05" db="EMBL/GenBank/DDBJ databases">
        <authorList>
            <person name="Niu N."/>
        </authorList>
    </citation>
    <scope>NUCLEOTIDE SEQUENCE [LARGE SCALE GENOMIC DNA]</scope>
    <source>
        <strain evidence="10 11">3340-03</strain>
    </source>
</reference>
<dbReference type="GO" id="GO:0032451">
    <property type="term" value="F:demethylase activity"/>
    <property type="evidence" value="ECO:0007669"/>
    <property type="project" value="UniProtKB-ARBA"/>
</dbReference>
<dbReference type="AlphaFoldDB" id="A0A849P6W0"/>
<name>A0A849P6W0_9BURK</name>
<comment type="caution">
    <text evidence="10">The sequence shown here is derived from an EMBL/GenBank/DDBJ whole genome shotgun (WGS) entry which is preliminary data.</text>
</comment>
<feature type="domain" description="Fe2OG dioxygenase" evidence="9">
    <location>
        <begin position="110"/>
        <end position="207"/>
    </location>
</feature>
<dbReference type="InterPro" id="IPR005123">
    <property type="entry name" value="Oxoglu/Fe-dep_dioxygenase_dom"/>
</dbReference>
<evidence type="ECO:0000256" key="7">
    <source>
        <dbReference type="ARBA" id="ARBA00023004"/>
    </source>
</evidence>
<protein>
    <submittedName>
        <fullName evidence="10">Alpha-ketoglutarate-dependent dioxygenase AlkB</fullName>
    </submittedName>
</protein>
<dbReference type="GO" id="GO:0046872">
    <property type="term" value="F:metal ion binding"/>
    <property type="evidence" value="ECO:0007669"/>
    <property type="project" value="UniProtKB-KW"/>
</dbReference>
<dbReference type="EMBL" id="JABGBN010000002">
    <property type="protein sequence ID" value="NOL51522.1"/>
    <property type="molecule type" value="Genomic_DNA"/>
</dbReference>
<dbReference type="InterPro" id="IPR032854">
    <property type="entry name" value="ALKBH3"/>
</dbReference>
<dbReference type="GO" id="GO:0006307">
    <property type="term" value="P:DNA alkylation repair"/>
    <property type="evidence" value="ECO:0007669"/>
    <property type="project" value="InterPro"/>
</dbReference>
<dbReference type="GO" id="GO:0051213">
    <property type="term" value="F:dioxygenase activity"/>
    <property type="evidence" value="ECO:0007669"/>
    <property type="project" value="UniProtKB-KW"/>
</dbReference>
<dbReference type="GO" id="GO:0016705">
    <property type="term" value="F:oxidoreductase activity, acting on paired donors, with incorporation or reduction of molecular oxygen"/>
    <property type="evidence" value="ECO:0007669"/>
    <property type="project" value="UniProtKB-ARBA"/>
</dbReference>
<evidence type="ECO:0000259" key="9">
    <source>
        <dbReference type="PROSITE" id="PS51471"/>
    </source>
</evidence>
<accession>A0A849P6W0</accession>
<keyword evidence="2" id="KW-0479">Metal-binding</keyword>
<dbReference type="GO" id="GO:0016787">
    <property type="term" value="F:hydrolase activity"/>
    <property type="evidence" value="ECO:0007669"/>
    <property type="project" value="UniProtKB-ARBA"/>
</dbReference>
<dbReference type="Gene3D" id="2.60.120.590">
    <property type="entry name" value="Alpha-ketoglutarate-dependent dioxygenase AlkB-like"/>
    <property type="match status" value="1"/>
</dbReference>
<dbReference type="FunFam" id="2.60.120.590:FF:000004">
    <property type="entry name" value="DNA oxidative demethylase ALKBH2"/>
    <property type="match status" value="1"/>
</dbReference>
<keyword evidence="5 10" id="KW-0223">Dioxygenase</keyword>
<keyword evidence="6" id="KW-0560">Oxidoreductase</keyword>
<evidence type="ECO:0000256" key="1">
    <source>
        <dbReference type="ARBA" id="ARBA00001954"/>
    </source>
</evidence>
<dbReference type="PANTHER" id="PTHR31212:SF4">
    <property type="entry name" value="ALPHA-KETOGLUTARATE-DEPENDENT DIOXYGENASE ALKB HOMOLOG 3"/>
    <property type="match status" value="1"/>
</dbReference>
<evidence type="ECO:0000256" key="5">
    <source>
        <dbReference type="ARBA" id="ARBA00022964"/>
    </source>
</evidence>
<gene>
    <name evidence="10" type="ORF">HKX39_04940</name>
</gene>
<keyword evidence="8" id="KW-0234">DNA repair</keyword>
<evidence type="ECO:0000256" key="8">
    <source>
        <dbReference type="ARBA" id="ARBA00023204"/>
    </source>
</evidence>